<protein>
    <recommendedName>
        <fullName evidence="11">DNA 3'-5' helicase</fullName>
        <ecNumber evidence="11">5.6.2.4</ecNumber>
    </recommendedName>
    <alternativeName>
        <fullName evidence="12">DNA 3'-5' helicase II</fullName>
    </alternativeName>
</protein>
<comment type="similarity">
    <text evidence="1">Belongs to the helicase family. UvrD subfamily.</text>
</comment>
<keyword evidence="5 14" id="KW-0347">Helicase</keyword>
<evidence type="ECO:0000256" key="2">
    <source>
        <dbReference type="ARBA" id="ARBA00022741"/>
    </source>
</evidence>
<gene>
    <name evidence="18" type="primary">uvrD</name>
    <name evidence="18" type="synonym">mutU</name>
    <name evidence="18" type="synonym">recL</name>
    <name evidence="17" type="ORF">RCC75_11565</name>
    <name evidence="18" type="ORF">RCG00_02975</name>
</gene>
<evidence type="ECO:0000259" key="15">
    <source>
        <dbReference type="PROSITE" id="PS51198"/>
    </source>
</evidence>
<feature type="domain" description="UvrD-like helicase C-terminal" evidence="16">
    <location>
        <begin position="290"/>
        <end position="585"/>
    </location>
</feature>
<accession>A0AA51MQB5</accession>
<dbReference type="RefSeq" id="WP_308135077.1">
    <property type="nucleotide sequence ID" value="NZ_CP133217.1"/>
</dbReference>
<evidence type="ECO:0000256" key="12">
    <source>
        <dbReference type="ARBA" id="ARBA00034923"/>
    </source>
</evidence>
<dbReference type="InterPro" id="IPR014017">
    <property type="entry name" value="DNA_helicase_UvrD-like_C"/>
</dbReference>
<dbReference type="SUPFAM" id="SSF52540">
    <property type="entry name" value="P-loop containing nucleoside triphosphate hydrolases"/>
    <property type="match status" value="1"/>
</dbReference>
<evidence type="ECO:0000259" key="16">
    <source>
        <dbReference type="PROSITE" id="PS51217"/>
    </source>
</evidence>
<dbReference type="GO" id="GO:0005829">
    <property type="term" value="C:cytosol"/>
    <property type="evidence" value="ECO:0007669"/>
    <property type="project" value="TreeGrafter"/>
</dbReference>
<evidence type="ECO:0000256" key="6">
    <source>
        <dbReference type="ARBA" id="ARBA00022840"/>
    </source>
</evidence>
<feature type="binding site" evidence="14">
    <location>
        <begin position="32"/>
        <end position="39"/>
    </location>
    <ligand>
        <name>ATP</name>
        <dbReference type="ChEBI" id="CHEBI:30616"/>
    </ligand>
</feature>
<keyword evidence="19" id="KW-1185">Reference proteome</keyword>
<dbReference type="PROSITE" id="PS51198">
    <property type="entry name" value="UVRD_HELICASE_ATP_BIND"/>
    <property type="match status" value="1"/>
</dbReference>
<dbReference type="GO" id="GO:0016787">
    <property type="term" value="F:hydrolase activity"/>
    <property type="evidence" value="ECO:0007669"/>
    <property type="project" value="UniProtKB-UniRule"/>
</dbReference>
<dbReference type="Proteomes" id="UP001223336">
    <property type="component" value="Unassembled WGS sequence"/>
</dbReference>
<evidence type="ECO:0000256" key="9">
    <source>
        <dbReference type="ARBA" id="ARBA00023235"/>
    </source>
</evidence>
<dbReference type="InterPro" id="IPR000212">
    <property type="entry name" value="DNA_helicase_UvrD/REP"/>
</dbReference>
<evidence type="ECO:0000313" key="18">
    <source>
        <dbReference type="EMBL" id="WML87326.1"/>
    </source>
</evidence>
<keyword evidence="4 14" id="KW-0378">Hydrolase</keyword>
<dbReference type="EMBL" id="JAVFKN010000014">
    <property type="protein sequence ID" value="MDQ5769170.1"/>
    <property type="molecule type" value="Genomic_DNA"/>
</dbReference>
<dbReference type="GO" id="GO:0043138">
    <property type="term" value="F:3'-5' DNA helicase activity"/>
    <property type="evidence" value="ECO:0007669"/>
    <property type="project" value="UniProtKB-EC"/>
</dbReference>
<dbReference type="Pfam" id="PF13361">
    <property type="entry name" value="UvrD_C"/>
    <property type="match status" value="1"/>
</dbReference>
<sequence length="753" mass="84763">MNMNTQSPILAPLNPQQQLAVAAPPKSVLVLAGAGSGKTRVLVHRIAWLIEVENVSPLSVLAVTFTNKAAAEMRGRIQDLLQLPSGGMWVGTFHGISHRLLRLHWQQAKLPQTFQILDSEDQIRMVKRILKSLELDETRFPPRQVAGFLNARKDEGSRPHHIEDKGDFNQRQMVQIYSVYEQTCQRNGVVDFAELLLRSLELLRDNPDLQQHYRNRFRHILVDEFQDTNALQYAWLRLLAGDKNPVFAVGDDDQSIYGWRGAKIENIRNFTKHFPDCETVRLEQNYRSTANILKAANALIDNNKGRLGKNLWTDGKDGERLHLYAAFNEIDEARFVAGRIQKWVDQGGMRRDVAILYRSNAQSRVFESTFNENRIPYRVYGGLRFFERAEIKDALAYLRLTINHQDDASFERIVNHPPRGIGERTVDILRSHARATNLSLWEAAAQAADIGDFTPRASNGVLGFVQLIKRMASDIHSLPLREQVEIVIDLAGLKPHFLAKEKGEAGQGRVDNLNELVTAAQGYTYVQTVPDRSLSEVEGNDGFDSAQPTDELSAFLSHAALEAGEGQGEAGEDCVQMMTLHSAKGLEFPLVFLCGLEEGLFPHQMSADDPARLEEERRLCYVGITRAEKELVMSYAEQRMLHGRTQFNPPSRFLRELPPELVEEVRPKVKTYSTGFGGNNQFRAPANAPKPVTRTTNFNETGYRVGQRVRHAKFGDGVITDSEGAGAHSRVQVNFKAVGVKWLVLGYANLEKL</sequence>
<proteinExistence type="inferred from homology"/>
<dbReference type="Pfam" id="PF00580">
    <property type="entry name" value="UvrD-helicase"/>
    <property type="match status" value="1"/>
</dbReference>
<dbReference type="Gene3D" id="1.10.486.10">
    <property type="entry name" value="PCRA, domain 4"/>
    <property type="match status" value="1"/>
</dbReference>
<dbReference type="EMBL" id="CP133217">
    <property type="protein sequence ID" value="WML87326.1"/>
    <property type="molecule type" value="Genomic_DNA"/>
</dbReference>
<name>A0AA51MQB5_9GAMM</name>
<comment type="catalytic activity">
    <reaction evidence="13">
        <text>ATP + H2O = ADP + phosphate + H(+)</text>
        <dbReference type="Rhea" id="RHEA:13065"/>
        <dbReference type="ChEBI" id="CHEBI:15377"/>
        <dbReference type="ChEBI" id="CHEBI:15378"/>
        <dbReference type="ChEBI" id="CHEBI:30616"/>
        <dbReference type="ChEBI" id="CHEBI:43474"/>
        <dbReference type="ChEBI" id="CHEBI:456216"/>
        <dbReference type="EC" id="5.6.2.4"/>
    </reaction>
</comment>
<keyword evidence="2 14" id="KW-0547">Nucleotide-binding</keyword>
<evidence type="ECO:0000256" key="3">
    <source>
        <dbReference type="ARBA" id="ARBA00022763"/>
    </source>
</evidence>
<evidence type="ECO:0000256" key="11">
    <source>
        <dbReference type="ARBA" id="ARBA00034808"/>
    </source>
</evidence>
<dbReference type="NCBIfam" id="NF008743">
    <property type="entry name" value="PRK11773.1"/>
    <property type="match status" value="1"/>
</dbReference>
<evidence type="ECO:0000256" key="10">
    <source>
        <dbReference type="ARBA" id="ARBA00034617"/>
    </source>
</evidence>
<organism evidence="18">
    <name type="scientific">Thiothrix subterranea</name>
    <dbReference type="NCBI Taxonomy" id="2735563"/>
    <lineage>
        <taxon>Bacteria</taxon>
        <taxon>Pseudomonadati</taxon>
        <taxon>Pseudomonadota</taxon>
        <taxon>Gammaproteobacteria</taxon>
        <taxon>Thiotrichales</taxon>
        <taxon>Thiotrichaceae</taxon>
        <taxon>Thiothrix</taxon>
    </lineage>
</organism>
<keyword evidence="7" id="KW-0238">DNA-binding</keyword>
<evidence type="ECO:0000256" key="4">
    <source>
        <dbReference type="ARBA" id="ARBA00022801"/>
    </source>
</evidence>
<dbReference type="Gene3D" id="1.10.10.160">
    <property type="match status" value="1"/>
</dbReference>
<evidence type="ECO:0000313" key="17">
    <source>
        <dbReference type="EMBL" id="MDQ5769170.1"/>
    </source>
</evidence>
<comment type="catalytic activity">
    <reaction evidence="10">
        <text>Couples ATP hydrolysis with the unwinding of duplex DNA by translocating in the 3'-5' direction.</text>
        <dbReference type="EC" id="5.6.2.4"/>
    </reaction>
</comment>
<keyword evidence="9" id="KW-0413">Isomerase</keyword>
<evidence type="ECO:0000256" key="8">
    <source>
        <dbReference type="ARBA" id="ARBA00023204"/>
    </source>
</evidence>
<dbReference type="InterPro" id="IPR014016">
    <property type="entry name" value="UvrD-like_ATP-bd"/>
</dbReference>
<dbReference type="Gene3D" id="3.40.50.300">
    <property type="entry name" value="P-loop containing nucleotide triphosphate hydrolases"/>
    <property type="match status" value="2"/>
</dbReference>
<dbReference type="PANTHER" id="PTHR11070:SF2">
    <property type="entry name" value="ATP-DEPENDENT DNA HELICASE SRS2"/>
    <property type="match status" value="1"/>
</dbReference>
<evidence type="ECO:0000256" key="1">
    <source>
        <dbReference type="ARBA" id="ARBA00009922"/>
    </source>
</evidence>
<dbReference type="CDD" id="cd17932">
    <property type="entry name" value="DEXQc_UvrD"/>
    <property type="match status" value="1"/>
</dbReference>
<dbReference type="InterPro" id="IPR027417">
    <property type="entry name" value="P-loop_NTPase"/>
</dbReference>
<dbReference type="Proteomes" id="UP001229862">
    <property type="component" value="Chromosome"/>
</dbReference>
<evidence type="ECO:0000256" key="7">
    <source>
        <dbReference type="ARBA" id="ARBA00023125"/>
    </source>
</evidence>
<dbReference type="EC" id="5.6.2.4" evidence="11"/>
<evidence type="ECO:0000256" key="5">
    <source>
        <dbReference type="ARBA" id="ARBA00022806"/>
    </source>
</evidence>
<keyword evidence="3" id="KW-0227">DNA damage</keyword>
<feature type="domain" description="UvrD-like helicase ATP-binding" evidence="15">
    <location>
        <begin position="11"/>
        <end position="289"/>
    </location>
</feature>
<dbReference type="FunFam" id="1.10.10.160:FF:000001">
    <property type="entry name" value="ATP-dependent DNA helicase"/>
    <property type="match status" value="1"/>
</dbReference>
<dbReference type="GO" id="GO:0009314">
    <property type="term" value="P:response to radiation"/>
    <property type="evidence" value="ECO:0007669"/>
    <property type="project" value="UniProtKB-ARBA"/>
</dbReference>
<dbReference type="GO" id="GO:0000725">
    <property type="term" value="P:recombinational repair"/>
    <property type="evidence" value="ECO:0007669"/>
    <property type="project" value="TreeGrafter"/>
</dbReference>
<dbReference type="GO" id="GO:0005524">
    <property type="term" value="F:ATP binding"/>
    <property type="evidence" value="ECO:0007669"/>
    <property type="project" value="UniProtKB-UniRule"/>
</dbReference>
<dbReference type="GO" id="GO:0033202">
    <property type="term" value="C:DNA helicase complex"/>
    <property type="evidence" value="ECO:0007669"/>
    <property type="project" value="TreeGrafter"/>
</dbReference>
<dbReference type="CDD" id="cd18807">
    <property type="entry name" value="SF1_C_UvrD"/>
    <property type="match status" value="1"/>
</dbReference>
<evidence type="ECO:0000256" key="13">
    <source>
        <dbReference type="ARBA" id="ARBA00048988"/>
    </source>
</evidence>
<dbReference type="FunFam" id="3.40.50.300:FF:001201">
    <property type="entry name" value="ATP-dependent DNA helicase UvrD2"/>
    <property type="match status" value="1"/>
</dbReference>
<dbReference type="InterPro" id="IPR013986">
    <property type="entry name" value="DExx_box_DNA_helicase_dom_sf"/>
</dbReference>
<evidence type="ECO:0000256" key="14">
    <source>
        <dbReference type="PROSITE-ProRule" id="PRU00560"/>
    </source>
</evidence>
<dbReference type="PANTHER" id="PTHR11070">
    <property type="entry name" value="UVRD / RECB / PCRA DNA HELICASE FAMILY MEMBER"/>
    <property type="match status" value="1"/>
</dbReference>
<dbReference type="Pfam" id="PF21196">
    <property type="entry name" value="PcrA_UvrD_tudor"/>
    <property type="match status" value="1"/>
</dbReference>
<dbReference type="AlphaFoldDB" id="A0AA51MQB5"/>
<keyword evidence="6 14" id="KW-0067">ATP-binding</keyword>
<evidence type="ECO:0000313" key="19">
    <source>
        <dbReference type="Proteomes" id="UP001223336"/>
    </source>
</evidence>
<dbReference type="PROSITE" id="PS51217">
    <property type="entry name" value="UVRD_HELICASE_CTER"/>
    <property type="match status" value="1"/>
</dbReference>
<reference evidence="18 19" key="1">
    <citation type="submission" date="2023-08" db="EMBL/GenBank/DDBJ databases">
        <title>New molecular markers tilS and rpoB for phylogenetic and monitoring studies of the genus Thiothrix biodiversity.</title>
        <authorList>
            <person name="Ravin N.V."/>
            <person name="Smolyakov D."/>
            <person name="Markov N.D."/>
            <person name="Beletsky A.V."/>
            <person name="Mardanov A.V."/>
            <person name="Rudenko T.S."/>
            <person name="Grabovich M.Y."/>
        </authorList>
    </citation>
    <scope>NUCLEOTIDE SEQUENCE</scope>
    <source>
        <strain evidence="18">DNT52</strain>
        <strain evidence="17 19">H33</strain>
    </source>
</reference>
<keyword evidence="8" id="KW-0234">DNA repair</keyword>
<dbReference type="GO" id="GO:0003677">
    <property type="term" value="F:DNA binding"/>
    <property type="evidence" value="ECO:0007669"/>
    <property type="project" value="UniProtKB-KW"/>
</dbReference>